<feature type="region of interest" description="Disordered" evidence="6">
    <location>
        <begin position="436"/>
        <end position="516"/>
    </location>
</feature>
<evidence type="ECO:0000313" key="10">
    <source>
        <dbReference type="EMBL" id="KAK1317673.1"/>
    </source>
</evidence>
<keyword evidence="3" id="KW-0863">Zinc-finger</keyword>
<evidence type="ECO:0000256" key="2">
    <source>
        <dbReference type="ARBA" id="ARBA00022723"/>
    </source>
</evidence>
<reference evidence="10" key="1">
    <citation type="journal article" date="2023" name="Nat. Commun.">
        <title>Diploid and tetraploid genomes of Acorus and the evolution of monocots.</title>
        <authorList>
            <person name="Ma L."/>
            <person name="Liu K.W."/>
            <person name="Li Z."/>
            <person name="Hsiao Y.Y."/>
            <person name="Qi Y."/>
            <person name="Fu T."/>
            <person name="Tang G.D."/>
            <person name="Zhang D."/>
            <person name="Sun W.H."/>
            <person name="Liu D.K."/>
            <person name="Li Y."/>
            <person name="Chen G.Z."/>
            <person name="Liu X.D."/>
            <person name="Liao X.Y."/>
            <person name="Jiang Y.T."/>
            <person name="Yu X."/>
            <person name="Hao Y."/>
            <person name="Huang J."/>
            <person name="Zhao X.W."/>
            <person name="Ke S."/>
            <person name="Chen Y.Y."/>
            <person name="Wu W.L."/>
            <person name="Hsu J.L."/>
            <person name="Lin Y.F."/>
            <person name="Huang M.D."/>
            <person name="Li C.Y."/>
            <person name="Huang L."/>
            <person name="Wang Z.W."/>
            <person name="Zhao X."/>
            <person name="Zhong W.Y."/>
            <person name="Peng D.H."/>
            <person name="Ahmad S."/>
            <person name="Lan S."/>
            <person name="Zhang J.S."/>
            <person name="Tsai W.C."/>
            <person name="Van de Peer Y."/>
            <person name="Liu Z.J."/>
        </authorList>
    </citation>
    <scope>NUCLEOTIDE SEQUENCE</scope>
    <source>
        <strain evidence="10">CP</strain>
    </source>
</reference>
<keyword evidence="11" id="KW-1185">Reference proteome</keyword>
<sequence>MASSSDDSELDPSKSHELGFEEKRELVHKLSEWSNGASEILQTWSRRELLQILCAEMGKERKYTGLTKIKIIEQLLKIVSEKKSKQLKDNMRSVTHPPPSNTQSSSKKQRKSDHPSQLVIEANHSPAIDNAPVNDKVIFCKNSACRAIVRPEDAFCKRCSCCICHEYDENKDPSLWLFCSSEPPYQGESCDMSYHLECAFRNERSGIAKMRSNGKLEGSFYCVSCSKVNDLLGKWRKQLIIAKEARRVETLGHRLSVSHKLLNGTIKYHNLHEIVDLAMKKLEAEVGPLDALSTNMARGIVNRLSCGAEVQKLCARAIDSLDMISSSASQSPPHHIQKSDLGSSKPIKLEDVASTSLSVVLNSECVDTVCYTLWHRKADTADYPIVPTCILFGPNKKFFISGLAPATAYMFKIVSSDNARELEKWEINITTDSAPEEATKISAAKEASPKPQCESPKTNSSGLSNPSLEGDGSNNTVCGDSRDSKKNEILDSENLSIDARKEASQGETAGHSVSTLDEERAMMEVGSFPESTNQMDSHRDSMNSTDQNCETTIPISEKGPDDPENEDTSIDKELGIIPYKAVESVLPSTPSKLEINKDSSDRVGRPKPLKNKEVVEKSEEGGSSSKIRSVGRLEELMGKKDGLLDQDYEYCVKVVRWLETEGHIEKNFRVKFLTWYSLRATQHDRKIVSVYVDALIDDPASLAGQLVDTFSGNISSQGPSGGRPPKFCMHLFH</sequence>
<feature type="compositionally biased region" description="Acidic residues" evidence="6">
    <location>
        <begin position="1"/>
        <end position="10"/>
    </location>
</feature>
<dbReference type="Proteomes" id="UP001180020">
    <property type="component" value="Unassembled WGS sequence"/>
</dbReference>
<accession>A0AAV9EXV1</accession>
<feature type="compositionally biased region" description="Polar residues" evidence="6">
    <location>
        <begin position="455"/>
        <end position="478"/>
    </location>
</feature>
<dbReference type="InterPro" id="IPR056990">
    <property type="entry name" value="VIN3-like_C"/>
</dbReference>
<feature type="compositionally biased region" description="Polar residues" evidence="6">
    <location>
        <begin position="505"/>
        <end position="515"/>
    </location>
</feature>
<dbReference type="EMBL" id="JAUJYO010000005">
    <property type="protein sequence ID" value="KAK1317673.1"/>
    <property type="molecule type" value="Genomic_DNA"/>
</dbReference>
<evidence type="ECO:0000256" key="5">
    <source>
        <dbReference type="ARBA" id="ARBA00023242"/>
    </source>
</evidence>
<comment type="caution">
    <text evidence="10">The sequence shown here is derived from an EMBL/GenBank/DDBJ whole genome shotgun (WGS) entry which is preliminary data.</text>
</comment>
<evidence type="ECO:0000256" key="6">
    <source>
        <dbReference type="SAM" id="MobiDB-lite"/>
    </source>
</evidence>
<reference evidence="10" key="2">
    <citation type="submission" date="2023-06" db="EMBL/GenBank/DDBJ databases">
        <authorList>
            <person name="Ma L."/>
            <person name="Liu K.-W."/>
            <person name="Li Z."/>
            <person name="Hsiao Y.-Y."/>
            <person name="Qi Y."/>
            <person name="Fu T."/>
            <person name="Tang G."/>
            <person name="Zhang D."/>
            <person name="Sun W.-H."/>
            <person name="Liu D.-K."/>
            <person name="Li Y."/>
            <person name="Chen G.-Z."/>
            <person name="Liu X.-D."/>
            <person name="Liao X.-Y."/>
            <person name="Jiang Y.-T."/>
            <person name="Yu X."/>
            <person name="Hao Y."/>
            <person name="Huang J."/>
            <person name="Zhao X.-W."/>
            <person name="Ke S."/>
            <person name="Chen Y.-Y."/>
            <person name="Wu W.-L."/>
            <person name="Hsu J.-L."/>
            <person name="Lin Y.-F."/>
            <person name="Huang M.-D."/>
            <person name="Li C.-Y."/>
            <person name="Huang L."/>
            <person name="Wang Z.-W."/>
            <person name="Zhao X."/>
            <person name="Zhong W.-Y."/>
            <person name="Peng D.-H."/>
            <person name="Ahmad S."/>
            <person name="Lan S."/>
            <person name="Zhang J.-S."/>
            <person name="Tsai W.-C."/>
            <person name="Van De Peer Y."/>
            <person name="Liu Z.-J."/>
        </authorList>
    </citation>
    <scope>NUCLEOTIDE SEQUENCE</scope>
    <source>
        <strain evidence="10">CP</strain>
        <tissue evidence="10">Leaves</tissue>
    </source>
</reference>
<evidence type="ECO:0000259" key="9">
    <source>
        <dbReference type="Pfam" id="PF23380"/>
    </source>
</evidence>
<evidence type="ECO:0000256" key="3">
    <source>
        <dbReference type="ARBA" id="ARBA00022771"/>
    </source>
</evidence>
<feature type="domain" description="Oberon-like PHD finger" evidence="7">
    <location>
        <begin position="140"/>
        <end position="260"/>
    </location>
</feature>
<feature type="region of interest" description="Disordered" evidence="6">
    <location>
        <begin position="590"/>
        <end position="626"/>
    </location>
</feature>
<feature type="region of interest" description="Disordered" evidence="6">
    <location>
        <begin position="1"/>
        <end position="21"/>
    </location>
</feature>
<dbReference type="PANTHER" id="PTHR46286">
    <property type="entry name" value="VIN3-LIKE PROTEIN 2-RELATED"/>
    <property type="match status" value="1"/>
</dbReference>
<dbReference type="GO" id="GO:0008270">
    <property type="term" value="F:zinc ion binding"/>
    <property type="evidence" value="ECO:0007669"/>
    <property type="project" value="UniProtKB-KW"/>
</dbReference>
<protein>
    <submittedName>
        <fullName evidence="10">VIN3-like protein 2</fullName>
    </submittedName>
</protein>
<feature type="compositionally biased region" description="Polar residues" evidence="6">
    <location>
        <begin position="542"/>
        <end position="554"/>
    </location>
</feature>
<dbReference type="Pfam" id="PF23376">
    <property type="entry name" value="Fn3_VIN3"/>
    <property type="match status" value="1"/>
</dbReference>
<evidence type="ECO:0000313" key="11">
    <source>
        <dbReference type="Proteomes" id="UP001180020"/>
    </source>
</evidence>
<evidence type="ECO:0000256" key="1">
    <source>
        <dbReference type="ARBA" id="ARBA00004123"/>
    </source>
</evidence>
<name>A0AAV9EXV1_ACOCL</name>
<comment type="subcellular location">
    <subcellularLocation>
        <location evidence="1">Nucleus</location>
    </subcellularLocation>
</comment>
<dbReference type="Pfam" id="PF23380">
    <property type="entry name" value="VIN3_C"/>
    <property type="match status" value="1"/>
</dbReference>
<keyword evidence="5" id="KW-0539">Nucleus</keyword>
<feature type="compositionally biased region" description="Basic and acidic residues" evidence="6">
    <location>
        <begin position="480"/>
        <end position="489"/>
    </location>
</feature>
<dbReference type="InterPro" id="IPR044514">
    <property type="entry name" value="VIN3-like"/>
</dbReference>
<proteinExistence type="predicted"/>
<feature type="region of interest" description="Disordered" evidence="6">
    <location>
        <begin position="529"/>
        <end position="574"/>
    </location>
</feature>
<organism evidence="10 11">
    <name type="scientific">Acorus calamus</name>
    <name type="common">Sweet flag</name>
    <dbReference type="NCBI Taxonomy" id="4465"/>
    <lineage>
        <taxon>Eukaryota</taxon>
        <taxon>Viridiplantae</taxon>
        <taxon>Streptophyta</taxon>
        <taxon>Embryophyta</taxon>
        <taxon>Tracheophyta</taxon>
        <taxon>Spermatophyta</taxon>
        <taxon>Magnoliopsida</taxon>
        <taxon>Liliopsida</taxon>
        <taxon>Acoraceae</taxon>
        <taxon>Acorus</taxon>
    </lineage>
</organism>
<keyword evidence="2" id="KW-0479">Metal-binding</keyword>
<dbReference type="Pfam" id="PF07227">
    <property type="entry name" value="PHD_Oberon"/>
    <property type="match status" value="1"/>
</dbReference>
<keyword evidence="4" id="KW-0862">Zinc</keyword>
<dbReference type="GO" id="GO:0040029">
    <property type="term" value="P:epigenetic regulation of gene expression"/>
    <property type="evidence" value="ECO:0007669"/>
    <property type="project" value="InterPro"/>
</dbReference>
<dbReference type="GO" id="GO:0010048">
    <property type="term" value="P:vernalization response"/>
    <property type="evidence" value="ECO:0007669"/>
    <property type="project" value="InterPro"/>
</dbReference>
<feature type="compositionally biased region" description="Basic and acidic residues" evidence="6">
    <location>
        <begin position="11"/>
        <end position="21"/>
    </location>
</feature>
<evidence type="ECO:0000259" key="8">
    <source>
        <dbReference type="Pfam" id="PF23376"/>
    </source>
</evidence>
<dbReference type="CDD" id="cd15521">
    <property type="entry name" value="PHD_VIN3_plant"/>
    <property type="match status" value="1"/>
</dbReference>
<evidence type="ECO:0000259" key="7">
    <source>
        <dbReference type="Pfam" id="PF07227"/>
    </source>
</evidence>
<feature type="domain" description="VIN3-like fibronectin type-III" evidence="8">
    <location>
        <begin position="347"/>
        <end position="431"/>
    </location>
</feature>
<dbReference type="PANTHER" id="PTHR46286:SF2">
    <property type="entry name" value="VIN3-LIKE PROTEIN 2"/>
    <property type="match status" value="1"/>
</dbReference>
<feature type="compositionally biased region" description="Basic and acidic residues" evidence="6">
    <location>
        <begin position="594"/>
        <end position="620"/>
    </location>
</feature>
<gene>
    <name evidence="10" type="primary">VIL2</name>
    <name evidence="10" type="ORF">QJS10_CPA05g02350</name>
</gene>
<feature type="region of interest" description="Disordered" evidence="6">
    <location>
        <begin position="86"/>
        <end position="116"/>
    </location>
</feature>
<dbReference type="InterPro" id="IPR032881">
    <property type="entry name" value="Oberon-like_PHD"/>
</dbReference>
<evidence type="ECO:0000256" key="4">
    <source>
        <dbReference type="ARBA" id="ARBA00022833"/>
    </source>
</evidence>
<dbReference type="InterPro" id="IPR058585">
    <property type="entry name" value="Fn3_VIN3"/>
</dbReference>
<feature type="domain" description="VIN3-like C-terminal" evidence="9">
    <location>
        <begin position="645"/>
        <end position="717"/>
    </location>
</feature>
<dbReference type="AlphaFoldDB" id="A0AAV9EXV1"/>
<dbReference type="GO" id="GO:0005634">
    <property type="term" value="C:nucleus"/>
    <property type="evidence" value="ECO:0007669"/>
    <property type="project" value="UniProtKB-SubCell"/>
</dbReference>